<proteinExistence type="predicted"/>
<organism evidence="1 2">
    <name type="scientific">Flavimaricola marinus</name>
    <dbReference type="NCBI Taxonomy" id="1819565"/>
    <lineage>
        <taxon>Bacteria</taxon>
        <taxon>Pseudomonadati</taxon>
        <taxon>Pseudomonadota</taxon>
        <taxon>Alphaproteobacteria</taxon>
        <taxon>Rhodobacterales</taxon>
        <taxon>Paracoccaceae</taxon>
        <taxon>Flavimaricola</taxon>
    </lineage>
</organism>
<gene>
    <name evidence="1" type="ORF">LOM8899_02209</name>
</gene>
<name>A0A238LEK3_9RHOB</name>
<reference evidence="1 2" key="1">
    <citation type="submission" date="2017-05" db="EMBL/GenBank/DDBJ databases">
        <authorList>
            <person name="Song R."/>
            <person name="Chenine A.L."/>
            <person name="Ruprecht R.M."/>
        </authorList>
    </citation>
    <scope>NUCLEOTIDE SEQUENCE [LARGE SCALE GENOMIC DNA]</scope>
    <source>
        <strain evidence="1 2">CECT 8899</strain>
    </source>
</reference>
<keyword evidence="2" id="KW-1185">Reference proteome</keyword>
<dbReference type="Proteomes" id="UP000201613">
    <property type="component" value="Unassembled WGS sequence"/>
</dbReference>
<sequence length="61" mass="6832">MDANILPNQPPFGIGDVRAQDFRPSVDTIWQVHGHEQVGCVAVEHTMECDTSGMPFLSRHR</sequence>
<accession>A0A238LEK3</accession>
<evidence type="ECO:0000313" key="1">
    <source>
        <dbReference type="EMBL" id="SMY08061.1"/>
    </source>
</evidence>
<evidence type="ECO:0000313" key="2">
    <source>
        <dbReference type="Proteomes" id="UP000201613"/>
    </source>
</evidence>
<dbReference type="EMBL" id="FXZK01000003">
    <property type="protein sequence ID" value="SMY08061.1"/>
    <property type="molecule type" value="Genomic_DNA"/>
</dbReference>
<protein>
    <submittedName>
        <fullName evidence="1">Uncharacterized protein</fullName>
    </submittedName>
</protein>
<dbReference type="AlphaFoldDB" id="A0A238LEK3"/>